<sequence length="74" mass="8549">MKTSRIETKHLLLLWRRGERFPSEYGGSQEYFSIPPPITSVRSYMSRPLGVPLNNISVLLFIIVKTSNNHLFTL</sequence>
<gene>
    <name evidence="1" type="ORF">XENTR_v90025936mg</name>
</gene>
<reference evidence="1" key="3">
    <citation type="submission" date="2016-05" db="EMBL/GenBank/DDBJ databases">
        <title>WGS assembly of Xenopus tropicalis.</title>
        <authorList>
            <person name="Sessions A."/>
            <person name="Jenkins J."/>
            <person name="Mitros T."/>
            <person name="Lyons J.T."/>
            <person name="Dichmann D.S."/>
            <person name="Robert J."/>
            <person name="Harland R.M."/>
            <person name="Rokhsar D.S."/>
        </authorList>
    </citation>
    <scope>NUCLEOTIDE SEQUENCE</scope>
    <source>
        <strain evidence="1">Nigerian</strain>
    </source>
</reference>
<dbReference type="AlphaFoldDB" id="A0A1B8XVR6"/>
<protein>
    <submittedName>
        <fullName evidence="1">Uncharacterized protein</fullName>
    </submittedName>
</protein>
<reference evidence="1" key="2">
    <citation type="journal article" date="2010" name="Science">
        <title>The genome of the Western clawed frog Xenopus tropicalis.</title>
        <authorList>
            <person name="Hellsten U."/>
            <person name="Harland R.M."/>
            <person name="Gilchrist M.J."/>
            <person name="Hendrix D."/>
            <person name="Jurka J."/>
            <person name="Kapitonov V."/>
            <person name="Ovcharenko I."/>
            <person name="Putnam N.H."/>
            <person name="Shu S."/>
            <person name="Taher L."/>
            <person name="Blitz I.L."/>
            <person name="Blumberg B."/>
            <person name="Dichmann D.S."/>
            <person name="Dubchak I."/>
            <person name="Amaya E."/>
            <person name="Detter J.C."/>
            <person name="Fletcher R."/>
            <person name="Gerhard D.S."/>
            <person name="Goodstein D."/>
            <person name="Graves T."/>
            <person name="Grigoriev I.V."/>
            <person name="Grimwood J."/>
            <person name="Kawashima T."/>
            <person name="Lindquist E."/>
            <person name="Lucas S.M."/>
            <person name="Mead P.E."/>
            <person name="Mitros T."/>
            <person name="Ogino H."/>
            <person name="Ohta Y."/>
            <person name="Poliakov A.V."/>
            <person name="Pollet N."/>
            <person name="Robert J."/>
            <person name="Salamov A."/>
            <person name="Sater A.K."/>
            <person name="Schmutz J."/>
            <person name="Terry A."/>
            <person name="Vize P.D."/>
            <person name="Warren W.C."/>
            <person name="Wells D."/>
            <person name="Wills A."/>
            <person name="Wilson R.K."/>
            <person name="Zimmerman L.B."/>
            <person name="Zorn A.M."/>
            <person name="Grainger R."/>
            <person name="Grammer T."/>
            <person name="Khokha M.K."/>
            <person name="Richardson P.M."/>
            <person name="Rokhsar D.S."/>
        </authorList>
    </citation>
    <scope>NUCLEOTIDE SEQUENCE [LARGE SCALE GENOMIC DNA]</scope>
    <source>
        <strain evidence="1">Nigerian</strain>
    </source>
</reference>
<proteinExistence type="predicted"/>
<organism evidence="1">
    <name type="scientific">Xenopus tropicalis</name>
    <name type="common">Western clawed frog</name>
    <name type="synonym">Silurana tropicalis</name>
    <dbReference type="NCBI Taxonomy" id="8364"/>
    <lineage>
        <taxon>Eukaryota</taxon>
        <taxon>Metazoa</taxon>
        <taxon>Chordata</taxon>
        <taxon>Craniata</taxon>
        <taxon>Vertebrata</taxon>
        <taxon>Euteleostomi</taxon>
        <taxon>Amphibia</taxon>
        <taxon>Batrachia</taxon>
        <taxon>Anura</taxon>
        <taxon>Pipoidea</taxon>
        <taxon>Pipidae</taxon>
        <taxon>Xenopodinae</taxon>
        <taxon>Xenopus</taxon>
        <taxon>Silurana</taxon>
    </lineage>
</organism>
<dbReference type="EMBL" id="KV461218">
    <property type="protein sequence ID" value="OCA14749.1"/>
    <property type="molecule type" value="Genomic_DNA"/>
</dbReference>
<name>A0A1B8XVR6_XENTR</name>
<evidence type="ECO:0000313" key="1">
    <source>
        <dbReference type="EMBL" id="OCA14749.1"/>
    </source>
</evidence>
<reference evidence="1" key="1">
    <citation type="submission" date="2009-11" db="EMBL/GenBank/DDBJ databases">
        <authorList>
            <consortium name="US DOE Joint Genome Institute (JGI-PGF)"/>
            <person name="Ottilar R."/>
            <person name="Schmutz J."/>
            <person name="Salamov A."/>
            <person name="Cheng J.F."/>
            <person name="Lucas S."/>
            <person name="Pitluck S."/>
            <person name="Gundlach H."/>
            <person name="Guo Y."/>
            <person name="Haberer G."/>
            <person name="Nasrallah J."/>
            <person name="Mayer K.F.X."/>
            <person name="van de Peer Y."/>
            <person name="Weigel D."/>
            <person name="Grigoriev I.V."/>
        </authorList>
    </citation>
    <scope>NUCLEOTIDE SEQUENCE</scope>
    <source>
        <strain evidence="1">Nigerian</strain>
    </source>
</reference>
<accession>A0A1B8XVR6</accession>